<evidence type="ECO:0000313" key="1">
    <source>
        <dbReference type="EMBL" id="KAI4347766.1"/>
    </source>
</evidence>
<dbReference type="Proteomes" id="UP000828941">
    <property type="component" value="Chromosome 4"/>
</dbReference>
<name>A0ACB9PH42_BAUVA</name>
<organism evidence="1 2">
    <name type="scientific">Bauhinia variegata</name>
    <name type="common">Purple orchid tree</name>
    <name type="synonym">Phanera variegata</name>
    <dbReference type="NCBI Taxonomy" id="167791"/>
    <lineage>
        <taxon>Eukaryota</taxon>
        <taxon>Viridiplantae</taxon>
        <taxon>Streptophyta</taxon>
        <taxon>Embryophyta</taxon>
        <taxon>Tracheophyta</taxon>
        <taxon>Spermatophyta</taxon>
        <taxon>Magnoliopsida</taxon>
        <taxon>eudicotyledons</taxon>
        <taxon>Gunneridae</taxon>
        <taxon>Pentapetalae</taxon>
        <taxon>rosids</taxon>
        <taxon>fabids</taxon>
        <taxon>Fabales</taxon>
        <taxon>Fabaceae</taxon>
        <taxon>Cercidoideae</taxon>
        <taxon>Cercideae</taxon>
        <taxon>Bauhiniinae</taxon>
        <taxon>Bauhinia</taxon>
    </lineage>
</organism>
<keyword evidence="2" id="KW-1185">Reference proteome</keyword>
<dbReference type="EMBL" id="CM039429">
    <property type="protein sequence ID" value="KAI4347766.1"/>
    <property type="molecule type" value="Genomic_DNA"/>
</dbReference>
<reference evidence="1 2" key="1">
    <citation type="journal article" date="2022" name="DNA Res.">
        <title>Chromosomal-level genome assembly of the orchid tree Bauhinia variegata (Leguminosae; Cercidoideae) supports the allotetraploid origin hypothesis of Bauhinia.</title>
        <authorList>
            <person name="Zhong Y."/>
            <person name="Chen Y."/>
            <person name="Zheng D."/>
            <person name="Pang J."/>
            <person name="Liu Y."/>
            <person name="Luo S."/>
            <person name="Meng S."/>
            <person name="Qian L."/>
            <person name="Wei D."/>
            <person name="Dai S."/>
            <person name="Zhou R."/>
        </authorList>
    </citation>
    <scope>NUCLEOTIDE SEQUENCE [LARGE SCALE GENOMIC DNA]</scope>
    <source>
        <strain evidence="1">BV-YZ2020</strain>
    </source>
</reference>
<sequence>MEKEGSLEFVLIRVPPKPRQESSVDQTRTFLMNSSSSSLPAAATELPLLPSMVVSSSCVQENQKGKQESRVSTELSLSISGSFSSGDRNKSQGPVALSNVRKLCSNPPKDASQYDVSTELSLSVSSTFCDGQNNFKPLSTLKKRKSCPNPPKNAVKRLRGSARNRKEMRCGNIRDLNLNDDLWKIKKVLTGSDVGNLCRLLLATHLVEKLMLPFLGVEAQRDAKTLEKGIKIGFWDVDIKTMHYLILKHWISSKSYVLIGGWNTGFVKRRSLKKGDEIGLRFDTSKHCFDFSILKHA</sequence>
<protein>
    <submittedName>
        <fullName evidence="1">Uncharacterized protein</fullName>
    </submittedName>
</protein>
<evidence type="ECO:0000313" key="2">
    <source>
        <dbReference type="Proteomes" id="UP000828941"/>
    </source>
</evidence>
<comment type="caution">
    <text evidence="1">The sequence shown here is derived from an EMBL/GenBank/DDBJ whole genome shotgun (WGS) entry which is preliminary data.</text>
</comment>
<gene>
    <name evidence="1" type="ORF">L6164_008549</name>
</gene>
<proteinExistence type="predicted"/>
<accession>A0ACB9PH42</accession>